<proteinExistence type="predicted"/>
<dbReference type="EMBL" id="JAQQPM010000005">
    <property type="protein sequence ID" value="KAK2072006.1"/>
    <property type="molecule type" value="Genomic_DNA"/>
</dbReference>
<gene>
    <name evidence="2" type="ORF">P8C59_006385</name>
</gene>
<comment type="caution">
    <text evidence="2">The sequence shown here is derived from an EMBL/GenBank/DDBJ whole genome shotgun (WGS) entry which is preliminary data.</text>
</comment>
<accession>A0AAD9I6B5</accession>
<keyword evidence="3" id="KW-1185">Reference proteome</keyword>
<evidence type="ECO:0000313" key="3">
    <source>
        <dbReference type="Proteomes" id="UP001217918"/>
    </source>
</evidence>
<reference evidence="2" key="1">
    <citation type="journal article" date="2023" name="Mol. Plant Microbe Interact.">
        <title>Elucidating the Obligate Nature and Biological Capacity of an Invasive Fungal Corn Pathogen.</title>
        <authorList>
            <person name="MacCready J.S."/>
            <person name="Roggenkamp E.M."/>
            <person name="Gdanetz K."/>
            <person name="Chilvers M.I."/>
        </authorList>
    </citation>
    <scope>NUCLEOTIDE SEQUENCE</scope>
    <source>
        <strain evidence="2">PM02</strain>
    </source>
</reference>
<evidence type="ECO:0000313" key="2">
    <source>
        <dbReference type="EMBL" id="KAK2072006.1"/>
    </source>
</evidence>
<sequence>MKTSLLTTCLLACSGIAAALNIKRDNSDPPNVCGKFPGTFTTSNLQQVIDAYLLQDDSHDLPAGQALQIPNGDLNICVYSKDGNDMTVTDVETCSGGRTYGTGENSAKFFVDAHQKDLEC</sequence>
<feature type="signal peptide" evidence="1">
    <location>
        <begin position="1"/>
        <end position="19"/>
    </location>
</feature>
<name>A0AAD9I6B5_9PEZI</name>
<keyword evidence="1" id="KW-0732">Signal</keyword>
<protein>
    <submittedName>
        <fullName evidence="2">Uncharacterized protein</fullName>
    </submittedName>
</protein>
<organism evidence="2 3">
    <name type="scientific">Phyllachora maydis</name>
    <dbReference type="NCBI Taxonomy" id="1825666"/>
    <lineage>
        <taxon>Eukaryota</taxon>
        <taxon>Fungi</taxon>
        <taxon>Dikarya</taxon>
        <taxon>Ascomycota</taxon>
        <taxon>Pezizomycotina</taxon>
        <taxon>Sordariomycetes</taxon>
        <taxon>Sordariomycetidae</taxon>
        <taxon>Phyllachorales</taxon>
        <taxon>Phyllachoraceae</taxon>
        <taxon>Phyllachora</taxon>
    </lineage>
</organism>
<feature type="chain" id="PRO_5042115412" evidence="1">
    <location>
        <begin position="20"/>
        <end position="120"/>
    </location>
</feature>
<evidence type="ECO:0000256" key="1">
    <source>
        <dbReference type="SAM" id="SignalP"/>
    </source>
</evidence>
<dbReference type="Proteomes" id="UP001217918">
    <property type="component" value="Unassembled WGS sequence"/>
</dbReference>
<dbReference type="AlphaFoldDB" id="A0AAD9I6B5"/>